<comment type="caution">
    <text evidence="2">The sequence shown here is derived from an EMBL/GenBank/DDBJ whole genome shotgun (WGS) entry which is preliminary data.</text>
</comment>
<feature type="region of interest" description="Disordered" evidence="1">
    <location>
        <begin position="128"/>
        <end position="157"/>
    </location>
</feature>
<dbReference type="EMBL" id="FOIB01000003">
    <property type="protein sequence ID" value="SET79451.1"/>
    <property type="molecule type" value="Genomic_DNA"/>
</dbReference>
<accession>A0A511T8S7</accession>
<dbReference type="EMBL" id="BJXR01000039">
    <property type="protein sequence ID" value="GEN10576.1"/>
    <property type="molecule type" value="Genomic_DNA"/>
</dbReference>
<proteinExistence type="predicted"/>
<sequence>MHLSYLLPILLTFTACDLRSKEERLQEMERVQLCERTSKIIKTFHVEWVATGKHHTTLLYVEPFAGSNEQELRATMEWALVTRVEGTRPALEKAGWLRVGLRDRATGIELTIPVSDVPDARPYELLSPEERERMLEQHVSLPRPSSPIRQGQQGVGE</sequence>
<name>A0A511T8S7_MYXFU</name>
<reference evidence="2 5" key="2">
    <citation type="submission" date="2019-07" db="EMBL/GenBank/DDBJ databases">
        <title>Whole genome shotgun sequence of Myxococcus fulvus NBRC 100333.</title>
        <authorList>
            <person name="Hosoyama A."/>
            <person name="Uohara A."/>
            <person name="Ohji S."/>
            <person name="Ichikawa N."/>
        </authorList>
    </citation>
    <scope>NUCLEOTIDE SEQUENCE [LARGE SCALE GENOMIC DNA]</scope>
    <source>
        <strain evidence="2 5">NBRC 100333</strain>
    </source>
</reference>
<dbReference type="RefSeq" id="WP_074952085.1">
    <property type="nucleotide sequence ID" value="NZ_BJXR01000039.1"/>
</dbReference>
<evidence type="ECO:0000313" key="3">
    <source>
        <dbReference type="EMBL" id="SET79451.1"/>
    </source>
</evidence>
<protein>
    <submittedName>
        <fullName evidence="2">Uncharacterized protein</fullName>
    </submittedName>
</protein>
<reference evidence="3 4" key="1">
    <citation type="submission" date="2016-10" db="EMBL/GenBank/DDBJ databases">
        <authorList>
            <person name="Varghese N."/>
            <person name="Submissions S."/>
        </authorList>
    </citation>
    <scope>NUCLEOTIDE SEQUENCE [LARGE SCALE GENOMIC DNA]</scope>
    <source>
        <strain evidence="3 4">DSM 16525</strain>
    </source>
</reference>
<dbReference type="Proteomes" id="UP000321514">
    <property type="component" value="Unassembled WGS sequence"/>
</dbReference>
<evidence type="ECO:0000256" key="1">
    <source>
        <dbReference type="SAM" id="MobiDB-lite"/>
    </source>
</evidence>
<dbReference type="AlphaFoldDB" id="A0A511T8S7"/>
<evidence type="ECO:0000313" key="4">
    <source>
        <dbReference type="Proteomes" id="UP000183760"/>
    </source>
</evidence>
<dbReference type="Proteomes" id="UP000183760">
    <property type="component" value="Unassembled WGS sequence"/>
</dbReference>
<organism evidence="2 5">
    <name type="scientific">Myxococcus fulvus</name>
    <dbReference type="NCBI Taxonomy" id="33"/>
    <lineage>
        <taxon>Bacteria</taxon>
        <taxon>Pseudomonadati</taxon>
        <taxon>Myxococcota</taxon>
        <taxon>Myxococcia</taxon>
        <taxon>Myxococcales</taxon>
        <taxon>Cystobacterineae</taxon>
        <taxon>Myxococcaceae</taxon>
        <taxon>Myxococcus</taxon>
    </lineage>
</organism>
<feature type="compositionally biased region" description="Polar residues" evidence="1">
    <location>
        <begin position="147"/>
        <end position="157"/>
    </location>
</feature>
<gene>
    <name evidence="2" type="ORF">MFU01_56130</name>
    <name evidence="3" type="ORF">SAMN05443572_103253</name>
</gene>
<keyword evidence="4" id="KW-1185">Reference proteome</keyword>
<evidence type="ECO:0000313" key="5">
    <source>
        <dbReference type="Proteomes" id="UP000321514"/>
    </source>
</evidence>
<evidence type="ECO:0000313" key="2">
    <source>
        <dbReference type="EMBL" id="GEN10576.1"/>
    </source>
</evidence>